<feature type="compositionally biased region" description="Polar residues" evidence="7">
    <location>
        <begin position="770"/>
        <end position="788"/>
    </location>
</feature>
<reference evidence="9 10" key="1">
    <citation type="submission" date="2019-01" db="EMBL/GenBank/DDBJ databases">
        <title>A draft genome assembly of the solar-powered sea slug Elysia chlorotica.</title>
        <authorList>
            <person name="Cai H."/>
            <person name="Li Q."/>
            <person name="Fang X."/>
            <person name="Li J."/>
            <person name="Curtis N.E."/>
            <person name="Altenburger A."/>
            <person name="Shibata T."/>
            <person name="Feng M."/>
            <person name="Maeda T."/>
            <person name="Schwartz J.A."/>
            <person name="Shigenobu S."/>
            <person name="Lundholm N."/>
            <person name="Nishiyama T."/>
            <person name="Yang H."/>
            <person name="Hasebe M."/>
            <person name="Li S."/>
            <person name="Pierce S.K."/>
            <person name="Wang J."/>
        </authorList>
    </citation>
    <scope>NUCLEOTIDE SEQUENCE [LARGE SCALE GENOMIC DNA]</scope>
    <source>
        <strain evidence="9">EC2010</strain>
        <tissue evidence="9">Whole organism of an adult</tissue>
    </source>
</reference>
<dbReference type="InterPro" id="IPR036322">
    <property type="entry name" value="WD40_repeat_dom_sf"/>
</dbReference>
<feature type="compositionally biased region" description="Low complexity" evidence="7">
    <location>
        <begin position="638"/>
        <end position="654"/>
    </location>
</feature>
<dbReference type="GO" id="GO:0000932">
    <property type="term" value="C:P-body"/>
    <property type="evidence" value="ECO:0007669"/>
    <property type="project" value="UniProtKB-SubCell"/>
</dbReference>
<dbReference type="PANTHER" id="PTHR15598:SF5">
    <property type="entry name" value="ENHANCER OF MRNA-DECAPPING PROTEIN 4"/>
    <property type="match status" value="1"/>
</dbReference>
<dbReference type="InterPro" id="IPR032401">
    <property type="entry name" value="EDC4_WD40"/>
</dbReference>
<accession>A0A3S1BFB4</accession>
<feature type="region of interest" description="Disordered" evidence="7">
    <location>
        <begin position="689"/>
        <end position="708"/>
    </location>
</feature>
<evidence type="ECO:0000256" key="7">
    <source>
        <dbReference type="SAM" id="MobiDB-lite"/>
    </source>
</evidence>
<keyword evidence="3" id="KW-0963">Cytoplasm</keyword>
<evidence type="ECO:0000256" key="6">
    <source>
        <dbReference type="SAM" id="Coils"/>
    </source>
</evidence>
<dbReference type="PANTHER" id="PTHR15598">
    <property type="entry name" value="ENHANCER OF MRNA-DECAPPING PROTEIN 4"/>
    <property type="match status" value="1"/>
</dbReference>
<dbReference type="Proteomes" id="UP000271974">
    <property type="component" value="Unassembled WGS sequence"/>
</dbReference>
<feature type="region of interest" description="Disordered" evidence="7">
    <location>
        <begin position="637"/>
        <end position="668"/>
    </location>
</feature>
<dbReference type="InterPro" id="IPR045152">
    <property type="entry name" value="EDC4-like"/>
</dbReference>
<organism evidence="9 10">
    <name type="scientific">Elysia chlorotica</name>
    <name type="common">Eastern emerald elysia</name>
    <name type="synonym">Sea slug</name>
    <dbReference type="NCBI Taxonomy" id="188477"/>
    <lineage>
        <taxon>Eukaryota</taxon>
        <taxon>Metazoa</taxon>
        <taxon>Spiralia</taxon>
        <taxon>Lophotrochozoa</taxon>
        <taxon>Mollusca</taxon>
        <taxon>Gastropoda</taxon>
        <taxon>Heterobranchia</taxon>
        <taxon>Euthyneura</taxon>
        <taxon>Panpulmonata</taxon>
        <taxon>Sacoglossa</taxon>
        <taxon>Placobranchoidea</taxon>
        <taxon>Plakobranchidae</taxon>
        <taxon>Elysia</taxon>
    </lineage>
</organism>
<dbReference type="Pfam" id="PF16529">
    <property type="entry name" value="Ge1_WD40"/>
    <property type="match status" value="1"/>
</dbReference>
<feature type="region of interest" description="Disordered" evidence="7">
    <location>
        <begin position="769"/>
        <end position="795"/>
    </location>
</feature>
<proteinExistence type="inferred from homology"/>
<comment type="subcellular location">
    <subcellularLocation>
        <location evidence="1">Cytoplasm</location>
        <location evidence="1">P-body</location>
    </subcellularLocation>
</comment>
<evidence type="ECO:0000259" key="8">
    <source>
        <dbReference type="Pfam" id="PF16529"/>
    </source>
</evidence>
<sequence>MESDDGESFGTTSTDTSMFLRELQALNTANVGDGPVRSAVVPNLTEQSVTSDTIDVTGSGDASDSQTLPLAMKTMFGSRPKQLINLEDMVEEASASVYSPEVEIRVAAIDNTSTSAGSNKVKIIPVVNHQWELKYYSGNLVAVHRDSDFMAYALRAKTASVRVISRKTAHRALLKDFKGQVIDLAFALSDDMYLAAVDESGTFLVYSFAIEDENIVSTLVLQVDKERASMETEFKNLTRVIWCPYIPEDDGDSGAADPAKMLVLLHGTRAEVWNVDVVAAQKHKFPLKSEYVEYGLMVVESHDPAVPLVNAAFAPDGSAIALAYYSGIVKFFLVGLEYSKTECMYDWYPHDGNPVTSLFFLDDHKHQMTDLQLWKFALTGANHNTEIKLWSCETWACVQTLNFLSPIKQPDLKLQFKSEIDLSSKYLALSDINSKVLYVLQIHQNYSRSTAHVSSVSQFMLTQPCLSFAIFDAAVKRFRHSANDSHLDEITTGELEDQLNGEEDEVEKTGMDSELNVTSGVQLKMYGVHVKCLQELLIRYRPETSVPDIHSATSLSQEDAGTIRDMLSDVSMDPSEASQDLNIPYHPTASSAKPFSVQSSRNEQAVVAQDELPRASLSSTSSFTEVTAMNEDLLLMDSPSSSVAPSSVLSPPSVYTKTPTAADTSNMPTSAVSLSNIPLPPIISKQDTTALEDGSKIQETPPSHASKLEDTTLVGSPQIAAPLTNQPVVDLSDSFSSSTKSGKLLLEEMFQAAQSAGASTIEAGLGDSVETASSTRSFPVGNTITSQTTEEKYDENDQEVAEALGLEDEIEDLNDLNGDNQEEGEQQEIETLQEDRNEVLWPEPPDVSAQAKRLVVEALEQGTEEEDGEKDLYEDENDDGEVEEIIQQSLDGTDDTNNDHESARYSERPYQPSREDTLHIKALHDIGEKVSSLFELLGQQQDRMLKIQEELGNQRELQSQLRRHQVEQGQLQKAFEAQQSSNTAVEQDVSRLEDVLASRMERSLAQHMQRENILSSLISLAPNF</sequence>
<protein>
    <recommendedName>
        <fullName evidence="8">Enhancer of mRNA-decapping protein 4 WD40 repeat region domain-containing protein</fullName>
    </recommendedName>
</protein>
<evidence type="ECO:0000313" key="9">
    <source>
        <dbReference type="EMBL" id="RUS79456.1"/>
    </source>
</evidence>
<gene>
    <name evidence="9" type="ORF">EGW08_012797</name>
</gene>
<feature type="region of interest" description="Disordered" evidence="7">
    <location>
        <begin position="573"/>
        <end position="620"/>
    </location>
</feature>
<feature type="compositionally biased region" description="Acidic residues" evidence="7">
    <location>
        <begin position="862"/>
        <end position="884"/>
    </location>
</feature>
<name>A0A3S1BFB4_ELYCH</name>
<evidence type="ECO:0000256" key="2">
    <source>
        <dbReference type="ARBA" id="ARBA00009639"/>
    </source>
</evidence>
<keyword evidence="5" id="KW-0677">Repeat</keyword>
<feature type="compositionally biased region" description="Basic and acidic residues" evidence="7">
    <location>
        <begin position="897"/>
        <end position="912"/>
    </location>
</feature>
<evidence type="ECO:0000313" key="10">
    <source>
        <dbReference type="Proteomes" id="UP000271974"/>
    </source>
</evidence>
<feature type="coiled-coil region" evidence="6">
    <location>
        <begin position="796"/>
        <end position="826"/>
    </location>
</feature>
<evidence type="ECO:0000256" key="4">
    <source>
        <dbReference type="ARBA" id="ARBA00022574"/>
    </source>
</evidence>
<feature type="region of interest" description="Disordered" evidence="7">
    <location>
        <begin position="860"/>
        <end position="912"/>
    </location>
</feature>
<dbReference type="STRING" id="188477.A0A3S1BFB4"/>
<keyword evidence="10" id="KW-1185">Reference proteome</keyword>
<feature type="compositionally biased region" description="Polar residues" evidence="7">
    <location>
        <begin position="655"/>
        <end position="668"/>
    </location>
</feature>
<dbReference type="GO" id="GO:0031087">
    <property type="term" value="P:deadenylation-independent decapping of nuclear-transcribed mRNA"/>
    <property type="evidence" value="ECO:0007669"/>
    <property type="project" value="InterPro"/>
</dbReference>
<dbReference type="OrthoDB" id="6153936at2759"/>
<dbReference type="SUPFAM" id="SSF50978">
    <property type="entry name" value="WD40 repeat-like"/>
    <property type="match status" value="1"/>
</dbReference>
<dbReference type="EMBL" id="RQTK01000450">
    <property type="protein sequence ID" value="RUS79456.1"/>
    <property type="molecule type" value="Genomic_DNA"/>
</dbReference>
<evidence type="ECO:0000256" key="1">
    <source>
        <dbReference type="ARBA" id="ARBA00004201"/>
    </source>
</evidence>
<dbReference type="Gene3D" id="2.130.10.10">
    <property type="entry name" value="YVTN repeat-like/Quinoprotein amine dehydrogenase"/>
    <property type="match status" value="1"/>
</dbReference>
<feature type="compositionally biased region" description="Polar residues" evidence="7">
    <location>
        <begin position="588"/>
        <end position="603"/>
    </location>
</feature>
<comment type="caution">
    <text evidence="9">The sequence shown here is derived from an EMBL/GenBank/DDBJ whole genome shotgun (WGS) entry which is preliminary data.</text>
</comment>
<dbReference type="InterPro" id="IPR015943">
    <property type="entry name" value="WD40/YVTN_repeat-like_dom_sf"/>
</dbReference>
<evidence type="ECO:0000256" key="3">
    <source>
        <dbReference type="ARBA" id="ARBA00022490"/>
    </source>
</evidence>
<keyword evidence="6" id="KW-0175">Coiled coil</keyword>
<keyword evidence="4" id="KW-0853">WD repeat</keyword>
<evidence type="ECO:0000256" key="5">
    <source>
        <dbReference type="ARBA" id="ARBA00022737"/>
    </source>
</evidence>
<dbReference type="AlphaFoldDB" id="A0A3S1BFB4"/>
<feature type="domain" description="Enhancer of mRNA-decapping protein 4 WD40 repeat region" evidence="8">
    <location>
        <begin position="117"/>
        <end position="445"/>
    </location>
</feature>
<comment type="similarity">
    <text evidence="2">Belongs to the WD repeat EDC4 family.</text>
</comment>